<evidence type="ECO:0000313" key="3">
    <source>
        <dbReference type="EMBL" id="GMH86390.1"/>
    </source>
</evidence>
<evidence type="ECO:0000256" key="1">
    <source>
        <dbReference type="SAM" id="MobiDB-lite"/>
    </source>
</evidence>
<proteinExistence type="predicted"/>
<evidence type="ECO:0000256" key="2">
    <source>
        <dbReference type="SAM" id="Phobius"/>
    </source>
</evidence>
<keyword evidence="4" id="KW-1185">Reference proteome</keyword>
<protein>
    <submittedName>
        <fullName evidence="3">Uncharacterized protein</fullName>
    </submittedName>
</protein>
<sequence length="116" mass="12899">MPSDRTLTWGDVMKLNMGRIEGLQFSLFSTFSIEALVVYALTDEEGKQISNFLQGLISVMALNYVLLILIIIYEYIIKPAICRRSTTSEEEPSSSPVTNPNPDAFSFADQTNSIGL</sequence>
<organism evidence="3 4">
    <name type="scientific">Triparma strigata</name>
    <dbReference type="NCBI Taxonomy" id="1606541"/>
    <lineage>
        <taxon>Eukaryota</taxon>
        <taxon>Sar</taxon>
        <taxon>Stramenopiles</taxon>
        <taxon>Ochrophyta</taxon>
        <taxon>Bolidophyceae</taxon>
        <taxon>Parmales</taxon>
        <taxon>Triparmaceae</taxon>
        <taxon>Triparma</taxon>
    </lineage>
</organism>
<feature type="region of interest" description="Disordered" evidence="1">
    <location>
        <begin position="87"/>
        <end position="116"/>
    </location>
</feature>
<dbReference type="Proteomes" id="UP001165085">
    <property type="component" value="Unassembled WGS sequence"/>
</dbReference>
<keyword evidence="2" id="KW-0472">Membrane</keyword>
<keyword evidence="2" id="KW-1133">Transmembrane helix</keyword>
<feature type="transmembrane region" description="Helical" evidence="2">
    <location>
        <begin position="53"/>
        <end position="76"/>
    </location>
</feature>
<evidence type="ECO:0000313" key="4">
    <source>
        <dbReference type="Proteomes" id="UP001165085"/>
    </source>
</evidence>
<feature type="compositionally biased region" description="Low complexity" evidence="1">
    <location>
        <begin position="93"/>
        <end position="102"/>
    </location>
</feature>
<gene>
    <name evidence="3" type="ORF">TrST_g5554</name>
</gene>
<keyword evidence="2" id="KW-0812">Transmembrane</keyword>
<dbReference type="EMBL" id="BRXY01000313">
    <property type="protein sequence ID" value="GMH86390.1"/>
    <property type="molecule type" value="Genomic_DNA"/>
</dbReference>
<feature type="transmembrane region" description="Helical" evidence="2">
    <location>
        <begin position="23"/>
        <end position="41"/>
    </location>
</feature>
<reference evidence="4" key="1">
    <citation type="journal article" date="2023" name="Commun. Biol.">
        <title>Genome analysis of Parmales, the sister group of diatoms, reveals the evolutionary specialization of diatoms from phago-mixotrophs to photoautotrophs.</title>
        <authorList>
            <person name="Ban H."/>
            <person name="Sato S."/>
            <person name="Yoshikawa S."/>
            <person name="Yamada K."/>
            <person name="Nakamura Y."/>
            <person name="Ichinomiya M."/>
            <person name="Sato N."/>
            <person name="Blanc-Mathieu R."/>
            <person name="Endo H."/>
            <person name="Kuwata A."/>
            <person name="Ogata H."/>
        </authorList>
    </citation>
    <scope>NUCLEOTIDE SEQUENCE [LARGE SCALE GENOMIC DNA]</scope>
    <source>
        <strain evidence="4">NIES 3701</strain>
    </source>
</reference>
<accession>A0A9W7EQL5</accession>
<dbReference type="AlphaFoldDB" id="A0A9W7EQL5"/>
<comment type="caution">
    <text evidence="3">The sequence shown here is derived from an EMBL/GenBank/DDBJ whole genome shotgun (WGS) entry which is preliminary data.</text>
</comment>
<name>A0A9W7EQL5_9STRA</name>